<evidence type="ECO:0000313" key="2">
    <source>
        <dbReference type="Proteomes" id="UP000584867"/>
    </source>
</evidence>
<evidence type="ECO:0000313" key="1">
    <source>
        <dbReference type="EMBL" id="MBB5066084.1"/>
    </source>
</evidence>
<accession>A0A7W7ZTW2</accession>
<comment type="caution">
    <text evidence="1">The sequence shown here is derived from an EMBL/GenBank/DDBJ whole genome shotgun (WGS) entry which is preliminary data.</text>
</comment>
<dbReference type="AlphaFoldDB" id="A0A7W7ZTW2"/>
<gene>
    <name evidence="1" type="ORF">HDF15_004456</name>
</gene>
<protein>
    <submittedName>
        <fullName evidence="1">Uncharacterized protein</fullName>
    </submittedName>
</protein>
<reference evidence="1 2" key="1">
    <citation type="submission" date="2020-08" db="EMBL/GenBank/DDBJ databases">
        <title>Genomic Encyclopedia of Type Strains, Phase IV (KMG-V): Genome sequencing to study the core and pangenomes of soil and plant-associated prokaryotes.</title>
        <authorList>
            <person name="Whitman W."/>
        </authorList>
    </citation>
    <scope>NUCLEOTIDE SEQUENCE [LARGE SCALE GENOMIC DNA]</scope>
    <source>
        <strain evidence="1 2">X5P3</strain>
    </source>
</reference>
<sequence>MYFATEVAVLALTVLIPSLIGLRDRTNSDWHNNN</sequence>
<dbReference type="EMBL" id="JACHIO010000023">
    <property type="protein sequence ID" value="MBB5066084.1"/>
    <property type="molecule type" value="Genomic_DNA"/>
</dbReference>
<dbReference type="Proteomes" id="UP000584867">
    <property type="component" value="Unassembled WGS sequence"/>
</dbReference>
<organism evidence="1 2">
    <name type="scientific">Granulicella mallensis</name>
    <dbReference type="NCBI Taxonomy" id="940614"/>
    <lineage>
        <taxon>Bacteria</taxon>
        <taxon>Pseudomonadati</taxon>
        <taxon>Acidobacteriota</taxon>
        <taxon>Terriglobia</taxon>
        <taxon>Terriglobales</taxon>
        <taxon>Acidobacteriaceae</taxon>
        <taxon>Granulicella</taxon>
    </lineage>
</organism>
<proteinExistence type="predicted"/>
<name>A0A7W7ZTW2_9BACT</name>